<dbReference type="PANTHER" id="PTHR43245">
    <property type="entry name" value="BIFUNCTIONAL POLYMYXIN RESISTANCE PROTEIN ARNA"/>
    <property type="match status" value="1"/>
</dbReference>
<protein>
    <submittedName>
        <fullName evidence="2">CDP-abequose synthase</fullName>
        <ecNumber evidence="2">4.2.1.-</ecNumber>
    </submittedName>
</protein>
<evidence type="ECO:0000259" key="1">
    <source>
        <dbReference type="Pfam" id="PF01370"/>
    </source>
</evidence>
<keyword evidence="3" id="KW-1185">Reference proteome</keyword>
<dbReference type="InterPro" id="IPR036291">
    <property type="entry name" value="NAD(P)-bd_dom_sf"/>
</dbReference>
<dbReference type="Pfam" id="PF01370">
    <property type="entry name" value="Epimerase"/>
    <property type="match status" value="1"/>
</dbReference>
<dbReference type="PaxDb" id="123214-PERMA_1994"/>
<dbReference type="RefSeq" id="WP_012675646.1">
    <property type="nucleotide sequence ID" value="NC_012440.1"/>
</dbReference>
<dbReference type="AlphaFoldDB" id="C0QSV1"/>
<dbReference type="STRING" id="123214.PERMA_1994"/>
<dbReference type="eggNOG" id="COG0451">
    <property type="taxonomic scope" value="Bacteria"/>
</dbReference>
<dbReference type="EMBL" id="CP001230">
    <property type="protein sequence ID" value="ACO03407.1"/>
    <property type="molecule type" value="Genomic_DNA"/>
</dbReference>
<accession>C0QSV1</accession>
<feature type="domain" description="NAD-dependent epimerase/dehydratase" evidence="1">
    <location>
        <begin position="4"/>
        <end position="210"/>
    </location>
</feature>
<proteinExistence type="predicted"/>
<keyword evidence="2" id="KW-0456">Lyase</keyword>
<dbReference type="SUPFAM" id="SSF51735">
    <property type="entry name" value="NAD(P)-binding Rossmann-fold domains"/>
    <property type="match status" value="1"/>
</dbReference>
<dbReference type="HOGENOM" id="CLU_007383_1_7_0"/>
<dbReference type="OrthoDB" id="9771073at2"/>
<dbReference type="PANTHER" id="PTHR43245:SF13">
    <property type="entry name" value="UDP-D-APIOSE_UDP-D-XYLOSE SYNTHASE 2"/>
    <property type="match status" value="1"/>
</dbReference>
<dbReference type="KEGG" id="pmx:PERMA_1994"/>
<dbReference type="GO" id="GO:0016829">
    <property type="term" value="F:lyase activity"/>
    <property type="evidence" value="ECO:0007669"/>
    <property type="project" value="UniProtKB-KW"/>
</dbReference>
<dbReference type="InterPro" id="IPR050177">
    <property type="entry name" value="Lipid_A_modif_metabolic_enz"/>
</dbReference>
<gene>
    <name evidence="2" type="ordered locus">PERMA_1994</name>
</gene>
<dbReference type="EC" id="4.2.1.-" evidence="2"/>
<sequence>MKTILITGATGFLGSHLTEKLLNDGFKIIILKRSFSNTWRIKHILDRLTSYDVDKTPLDEIFKENQVDVIIHTATLYGRKKETISQIAEANFLFPLKILELTIKNNVRYFINTDTSLPKYLNYYSLSKSQFKEWLKFLSKDLTAVNIKLEHFYGEKDDPTKFITWLIDQFLKNTGEIKLTAGEQKRDFIYIEDVKEFYSILIKSLDKFDKGFYEYELGSGHAVKIKELVLKIKELTGNTKTYLNFGAIPYRGNEIMLSQADISKIKKDFSWEPKCSLEEGLKKTIDWYRRHSDEKSLQ</sequence>
<evidence type="ECO:0000313" key="3">
    <source>
        <dbReference type="Proteomes" id="UP000001366"/>
    </source>
</evidence>
<dbReference type="Proteomes" id="UP000001366">
    <property type="component" value="Chromosome"/>
</dbReference>
<evidence type="ECO:0000313" key="2">
    <source>
        <dbReference type="EMBL" id="ACO03407.1"/>
    </source>
</evidence>
<reference evidence="2 3" key="1">
    <citation type="journal article" date="2009" name="J. Bacteriol.">
        <title>Complete and draft genome sequences of six members of the Aquificales.</title>
        <authorList>
            <person name="Reysenbach A.L."/>
            <person name="Hamamura N."/>
            <person name="Podar M."/>
            <person name="Griffiths E."/>
            <person name="Ferreira S."/>
            <person name="Hochstein R."/>
            <person name="Heidelberg J."/>
            <person name="Johnson J."/>
            <person name="Mead D."/>
            <person name="Pohorille A."/>
            <person name="Sarmiento M."/>
            <person name="Schweighofer K."/>
            <person name="Seshadri R."/>
            <person name="Voytek M.A."/>
        </authorList>
    </citation>
    <scope>NUCLEOTIDE SEQUENCE [LARGE SCALE GENOMIC DNA]</scope>
    <source>
        <strain evidence="3">DSM 14350 / EX-H1</strain>
    </source>
</reference>
<dbReference type="InterPro" id="IPR001509">
    <property type="entry name" value="Epimerase_deHydtase"/>
</dbReference>
<organism evidence="2 3">
    <name type="scientific">Persephonella marina (strain DSM 14350 / EX-H1)</name>
    <dbReference type="NCBI Taxonomy" id="123214"/>
    <lineage>
        <taxon>Bacteria</taxon>
        <taxon>Pseudomonadati</taxon>
        <taxon>Aquificota</taxon>
        <taxon>Aquificia</taxon>
        <taxon>Aquificales</taxon>
        <taxon>Hydrogenothermaceae</taxon>
        <taxon>Persephonella</taxon>
    </lineage>
</organism>
<name>C0QSV1_PERMH</name>
<dbReference type="Gene3D" id="3.40.50.720">
    <property type="entry name" value="NAD(P)-binding Rossmann-like Domain"/>
    <property type="match status" value="1"/>
</dbReference>